<dbReference type="RefSeq" id="WP_092332136.1">
    <property type="nucleotide sequence ID" value="NZ_FNCP01000007.1"/>
</dbReference>
<accession>A0A1G7XWK5</accession>
<dbReference type="EMBL" id="FNCP01000007">
    <property type="protein sequence ID" value="SDG88602.1"/>
    <property type="molecule type" value="Genomic_DNA"/>
</dbReference>
<organism evidence="2 3">
    <name type="scientific">Desulfosporosinus hippei DSM 8344</name>
    <dbReference type="NCBI Taxonomy" id="1121419"/>
    <lineage>
        <taxon>Bacteria</taxon>
        <taxon>Bacillati</taxon>
        <taxon>Bacillota</taxon>
        <taxon>Clostridia</taxon>
        <taxon>Eubacteriales</taxon>
        <taxon>Desulfitobacteriaceae</taxon>
        <taxon>Desulfosporosinus</taxon>
    </lineage>
</organism>
<dbReference type="InterPro" id="IPR047525">
    <property type="entry name" value="TfoX-like"/>
</dbReference>
<dbReference type="InterPro" id="IPR007076">
    <property type="entry name" value="TfoX_N"/>
</dbReference>
<dbReference type="AlphaFoldDB" id="A0A1G7XWK5"/>
<evidence type="ECO:0000313" key="2">
    <source>
        <dbReference type="EMBL" id="SDG88602.1"/>
    </source>
</evidence>
<protein>
    <submittedName>
        <fullName evidence="2">DNA transformation protein</fullName>
    </submittedName>
</protein>
<evidence type="ECO:0000313" key="3">
    <source>
        <dbReference type="Proteomes" id="UP000198656"/>
    </source>
</evidence>
<reference evidence="3" key="1">
    <citation type="submission" date="2016-10" db="EMBL/GenBank/DDBJ databases">
        <authorList>
            <person name="Varghese N."/>
            <person name="Submissions S."/>
        </authorList>
    </citation>
    <scope>NUCLEOTIDE SEQUENCE [LARGE SCALE GENOMIC DNA]</scope>
    <source>
        <strain evidence="3">DSM 8344</strain>
    </source>
</reference>
<dbReference type="PANTHER" id="PTHR36121">
    <property type="entry name" value="PROTEIN SXY"/>
    <property type="match status" value="1"/>
</dbReference>
<dbReference type="OrthoDB" id="9803291at2"/>
<dbReference type="SUPFAM" id="SSF159894">
    <property type="entry name" value="YgaC/TfoX-N like"/>
    <property type="match status" value="1"/>
</dbReference>
<gene>
    <name evidence="2" type="ORF">SAMN05443529_107128</name>
</gene>
<name>A0A1G7XWK5_9FIRM</name>
<proteinExistence type="predicted"/>
<dbReference type="STRING" id="1121419.SAMN05443529_107128"/>
<dbReference type="Proteomes" id="UP000198656">
    <property type="component" value="Unassembled WGS sequence"/>
</dbReference>
<dbReference type="Pfam" id="PF04993">
    <property type="entry name" value="TfoX_N"/>
    <property type="match status" value="1"/>
</dbReference>
<feature type="domain" description="TfoX N-terminal" evidence="1">
    <location>
        <begin position="13"/>
        <end position="102"/>
    </location>
</feature>
<dbReference type="Gene3D" id="3.30.1460.30">
    <property type="entry name" value="YgaC/TfoX-N like chaperone"/>
    <property type="match status" value="1"/>
</dbReference>
<sequence length="120" mass="13583">MGISDSYKEYVIDQLGEVGSVTIKNMFGAAGIYFDGLIFGLIADDTLYFKVDDSNRSDYERTGMEPFKPFSDRSMIMPYYEVPVDILEDRELIADWASKALLASRNSKRKSGKGRLLCEE</sequence>
<keyword evidence="3" id="KW-1185">Reference proteome</keyword>
<evidence type="ECO:0000259" key="1">
    <source>
        <dbReference type="Pfam" id="PF04993"/>
    </source>
</evidence>
<dbReference type="PANTHER" id="PTHR36121:SF1">
    <property type="entry name" value="PROTEIN SXY"/>
    <property type="match status" value="1"/>
</dbReference>